<evidence type="ECO:0000256" key="15">
    <source>
        <dbReference type="ARBA" id="ARBA00044519"/>
    </source>
</evidence>
<name>A0A1S3K3Q8_LINAN</name>
<dbReference type="EC" id="3.1.3.57" evidence="15"/>
<evidence type="ECO:0000256" key="17">
    <source>
        <dbReference type="ARBA" id="ARBA00044554"/>
    </source>
</evidence>
<evidence type="ECO:0000256" key="11">
    <source>
        <dbReference type="ARBA" id="ARBA00044466"/>
    </source>
</evidence>
<evidence type="ECO:0000256" key="14">
    <source>
        <dbReference type="ARBA" id="ARBA00044484"/>
    </source>
</evidence>
<comment type="catalytic activity">
    <reaction evidence="11">
        <text>adenosine 2',5'-bisphosphate + H2O = AMP + phosphate</text>
        <dbReference type="Rhea" id="RHEA:77643"/>
        <dbReference type="ChEBI" id="CHEBI:15377"/>
        <dbReference type="ChEBI" id="CHEBI:43474"/>
        <dbReference type="ChEBI" id="CHEBI:194156"/>
        <dbReference type="ChEBI" id="CHEBI:456215"/>
        <dbReference type="EC" id="3.1.3.7"/>
    </reaction>
    <physiologicalReaction direction="left-to-right" evidence="11">
        <dbReference type="Rhea" id="RHEA:77644"/>
    </physiologicalReaction>
</comment>
<evidence type="ECO:0000256" key="13">
    <source>
        <dbReference type="ARBA" id="ARBA00044479"/>
    </source>
</evidence>
<dbReference type="STRING" id="7574.A0A1S3K3Q8"/>
<dbReference type="Pfam" id="PF00459">
    <property type="entry name" value="Inositol_P"/>
    <property type="match status" value="1"/>
</dbReference>
<comment type="catalytic activity">
    <reaction evidence="14">
        <text>3'-phosphoadenylyl sulfate + H2O = adenosine 5'-phosphosulfate + phosphate</text>
        <dbReference type="Rhea" id="RHEA:77639"/>
        <dbReference type="ChEBI" id="CHEBI:15377"/>
        <dbReference type="ChEBI" id="CHEBI:43474"/>
        <dbReference type="ChEBI" id="CHEBI:58243"/>
        <dbReference type="ChEBI" id="CHEBI:58339"/>
        <dbReference type="EC" id="3.1.3.7"/>
    </reaction>
    <physiologicalReaction direction="left-to-right" evidence="14">
        <dbReference type="Rhea" id="RHEA:77640"/>
    </physiologicalReaction>
</comment>
<accession>A0A1S3K3Q8</accession>
<dbReference type="InterPro" id="IPR020550">
    <property type="entry name" value="Inositol_monophosphatase_CS"/>
</dbReference>
<dbReference type="KEGG" id="lak:106178578"/>
<dbReference type="CDD" id="cd01640">
    <property type="entry name" value="IPPase"/>
    <property type="match status" value="1"/>
</dbReference>
<proteinExistence type="inferred from homology"/>
<keyword evidence="19" id="KW-1185">Reference proteome</keyword>
<dbReference type="RefSeq" id="XP_013417260.1">
    <property type="nucleotide sequence ID" value="XM_013561806.2"/>
</dbReference>
<dbReference type="PROSITE" id="PS00629">
    <property type="entry name" value="IMP_1"/>
    <property type="match status" value="1"/>
</dbReference>
<dbReference type="OrthoDB" id="411145at2759"/>
<feature type="binding site" evidence="18">
    <location>
        <position position="276"/>
    </location>
    <ligand>
        <name>Mg(2+)</name>
        <dbReference type="ChEBI" id="CHEBI:18420"/>
        <label>1</label>
        <note>catalytic</note>
    </ligand>
</feature>
<keyword evidence="6" id="KW-0378">Hydrolase</keyword>
<organism evidence="19 20">
    <name type="scientific">Lingula anatina</name>
    <name type="common">Brachiopod</name>
    <name type="synonym">Lingula unguis</name>
    <dbReference type="NCBI Taxonomy" id="7574"/>
    <lineage>
        <taxon>Eukaryota</taxon>
        <taxon>Metazoa</taxon>
        <taxon>Spiralia</taxon>
        <taxon>Lophotrochozoa</taxon>
        <taxon>Brachiopoda</taxon>
        <taxon>Linguliformea</taxon>
        <taxon>Lingulata</taxon>
        <taxon>Lingulida</taxon>
        <taxon>Linguloidea</taxon>
        <taxon>Lingulidae</taxon>
        <taxon>Lingula</taxon>
    </lineage>
</organism>
<comment type="catalytic activity">
    <reaction evidence="10">
        <text>1D-myo-inositol 1,3,4-trisphosphate + H2O = 1D-myo-inositol 3,4-bisphosphate + phosphate</text>
        <dbReference type="Rhea" id="RHEA:70319"/>
        <dbReference type="ChEBI" id="CHEBI:15377"/>
        <dbReference type="ChEBI" id="CHEBI:43474"/>
        <dbReference type="ChEBI" id="CHEBI:58414"/>
        <dbReference type="ChEBI" id="CHEBI:83241"/>
    </reaction>
    <physiologicalReaction direction="left-to-right" evidence="10">
        <dbReference type="Rhea" id="RHEA:70320"/>
    </physiologicalReaction>
</comment>
<reference evidence="20" key="1">
    <citation type="submission" date="2025-08" db="UniProtKB">
        <authorList>
            <consortium name="RefSeq"/>
        </authorList>
    </citation>
    <scope>IDENTIFICATION</scope>
    <source>
        <tissue evidence="20">Gonads</tissue>
    </source>
</reference>
<gene>
    <name evidence="20" type="primary">LOC106178578</name>
</gene>
<dbReference type="InterPro" id="IPR020583">
    <property type="entry name" value="Inositol_monoP_metal-BS"/>
</dbReference>
<evidence type="ECO:0000256" key="6">
    <source>
        <dbReference type="ARBA" id="ARBA00022801"/>
    </source>
</evidence>
<dbReference type="InterPro" id="IPR000760">
    <property type="entry name" value="Inositol_monophosphatase-like"/>
</dbReference>
<evidence type="ECO:0000256" key="5">
    <source>
        <dbReference type="ARBA" id="ARBA00022723"/>
    </source>
</evidence>
<dbReference type="GO" id="GO:0004441">
    <property type="term" value="F:inositol-1,4-bisphosphate 1-phosphatase activity"/>
    <property type="evidence" value="ECO:0007669"/>
    <property type="project" value="UniProtKB-EC"/>
</dbReference>
<keyword evidence="7 18" id="KW-0460">Magnesium</keyword>
<evidence type="ECO:0000256" key="18">
    <source>
        <dbReference type="PIRSR" id="PIRSR600760-2"/>
    </source>
</evidence>
<protein>
    <recommendedName>
        <fullName evidence="8">3'(2'),5'-bisphosphate nucleotidase 1</fullName>
        <ecNumber evidence="15">3.1.3.57</ecNumber>
        <ecNumber evidence="3">3.1.3.7</ecNumber>
    </recommendedName>
    <alternativeName>
        <fullName evidence="16">3'-phosphoadenosine 5'-phosphate phosphatase</fullName>
    </alternativeName>
    <alternativeName>
        <fullName evidence="9">Bisphosphate 3'-nucleotidase 1</fullName>
    </alternativeName>
    <alternativeName>
        <fullName evidence="17">Inositol-polyphosphate 1-phosphatase</fullName>
    </alternativeName>
</protein>
<evidence type="ECO:0000313" key="19">
    <source>
        <dbReference type="Proteomes" id="UP000085678"/>
    </source>
</evidence>
<feature type="binding site" evidence="18">
    <location>
        <position position="100"/>
    </location>
    <ligand>
        <name>Mg(2+)</name>
        <dbReference type="ChEBI" id="CHEBI:18420"/>
        <label>1</label>
        <note>catalytic</note>
    </ligand>
</feature>
<sequence>MLAFHSVVLYLYEKMTGDSPVAKRRRSDMEGVPLLLKILASSVPVADKSGGLIRDVLEKGDLGVVKKGWNDLQTEADRAAQRCIVASLSKSFPNVTIIGEEETDPNEDIKPDWVETSLDENILKHVSNFPEEWKDVKDEDIVIWVDPLDGTAEYTQGLLDHVTVLIGIAVKGKAVAGVIHQPYYNYKAGPGATLGRTIWGMVGLGAFGYTQKQPPKGKNIITTTRSHSNKVVTDSVDACEPTEVIRVGGAGHKVLLLIEGEVHAYVFASPGCKKWDTCAPEAILTAIGGKLTDIHGSKLQYHKEVQHKNTAGVLATFSVDHQWYLDKIPQSAKDALKP</sequence>
<dbReference type="Proteomes" id="UP000085678">
    <property type="component" value="Unplaced"/>
</dbReference>
<dbReference type="InParanoid" id="A0A1S3K3Q8"/>
<evidence type="ECO:0000256" key="1">
    <source>
        <dbReference type="ARBA" id="ARBA00001946"/>
    </source>
</evidence>
<evidence type="ECO:0000256" key="3">
    <source>
        <dbReference type="ARBA" id="ARBA00012633"/>
    </source>
</evidence>
<dbReference type="SUPFAM" id="SSF56655">
    <property type="entry name" value="Carbohydrate phosphatase"/>
    <property type="match status" value="1"/>
</dbReference>
<dbReference type="GO" id="GO:0008441">
    <property type="term" value="F:3'(2'),5'-bisphosphate nucleotidase activity"/>
    <property type="evidence" value="ECO:0007669"/>
    <property type="project" value="UniProtKB-EC"/>
</dbReference>
<evidence type="ECO:0000256" key="9">
    <source>
        <dbReference type="ARBA" id="ARBA00041815"/>
    </source>
</evidence>
<keyword evidence="5 18" id="KW-0479">Metal-binding</keyword>
<dbReference type="PANTHER" id="PTHR43028:SF5">
    <property type="entry name" value="3'(2'),5'-BISPHOSPHATE NUCLEOTIDASE 1"/>
    <property type="match status" value="1"/>
</dbReference>
<dbReference type="Gene3D" id="3.30.540.10">
    <property type="entry name" value="Fructose-1,6-Bisphosphatase, subunit A, domain 1"/>
    <property type="match status" value="1"/>
</dbReference>
<dbReference type="Gene3D" id="3.40.190.80">
    <property type="match status" value="1"/>
</dbReference>
<comment type="catalytic activity">
    <reaction evidence="13">
        <text>adenosine 3',5'-bisphosphate + H2O = AMP + phosphate</text>
        <dbReference type="Rhea" id="RHEA:10040"/>
        <dbReference type="ChEBI" id="CHEBI:15377"/>
        <dbReference type="ChEBI" id="CHEBI:43474"/>
        <dbReference type="ChEBI" id="CHEBI:58343"/>
        <dbReference type="ChEBI" id="CHEBI:456215"/>
        <dbReference type="EC" id="3.1.3.7"/>
    </reaction>
    <physiologicalReaction direction="left-to-right" evidence="13">
        <dbReference type="Rhea" id="RHEA:10041"/>
    </physiologicalReaction>
</comment>
<dbReference type="PANTHER" id="PTHR43028">
    <property type="entry name" value="3'(2'),5'-BISPHOSPHATE NUCLEOTIDASE 1"/>
    <property type="match status" value="1"/>
</dbReference>
<evidence type="ECO:0000256" key="16">
    <source>
        <dbReference type="ARBA" id="ARBA00044544"/>
    </source>
</evidence>
<evidence type="ECO:0000256" key="2">
    <source>
        <dbReference type="ARBA" id="ARBA00009759"/>
    </source>
</evidence>
<dbReference type="AlphaFoldDB" id="A0A1S3K3Q8"/>
<evidence type="ECO:0000256" key="8">
    <source>
        <dbReference type="ARBA" id="ARBA00040342"/>
    </source>
</evidence>
<evidence type="ECO:0000256" key="7">
    <source>
        <dbReference type="ARBA" id="ARBA00022842"/>
    </source>
</evidence>
<evidence type="ECO:0000313" key="20">
    <source>
        <dbReference type="RefSeq" id="XP_013417260.1"/>
    </source>
</evidence>
<dbReference type="PROSITE" id="PS00630">
    <property type="entry name" value="IMP_2"/>
    <property type="match status" value="1"/>
</dbReference>
<evidence type="ECO:0000256" key="12">
    <source>
        <dbReference type="ARBA" id="ARBA00044478"/>
    </source>
</evidence>
<dbReference type="EC" id="3.1.3.7" evidence="3"/>
<comment type="similarity">
    <text evidence="2">Belongs to the inositol monophosphatase superfamily.</text>
</comment>
<dbReference type="FunFam" id="3.40.190.80:FF:000006">
    <property type="entry name" value="Bisphosphate nucleotidase 1"/>
    <property type="match status" value="1"/>
</dbReference>
<comment type="cofactor">
    <cofactor evidence="1 18">
        <name>Mg(2+)</name>
        <dbReference type="ChEBI" id="CHEBI:18420"/>
    </cofactor>
</comment>
<dbReference type="FunCoup" id="A0A1S3K3Q8">
    <property type="interactions" value="1122"/>
</dbReference>
<dbReference type="GO" id="GO:0046872">
    <property type="term" value="F:metal ion binding"/>
    <property type="evidence" value="ECO:0007669"/>
    <property type="project" value="UniProtKB-KW"/>
</dbReference>
<dbReference type="GO" id="GO:0046854">
    <property type="term" value="P:phosphatidylinositol phosphate biosynthetic process"/>
    <property type="evidence" value="ECO:0007669"/>
    <property type="project" value="InterPro"/>
</dbReference>
<evidence type="ECO:0000256" key="4">
    <source>
        <dbReference type="ARBA" id="ARBA00022671"/>
    </source>
</evidence>
<feature type="binding site" evidence="18">
    <location>
        <position position="149"/>
    </location>
    <ligand>
        <name>Mg(2+)</name>
        <dbReference type="ChEBI" id="CHEBI:18420"/>
        <label>1</label>
        <note>catalytic</note>
    </ligand>
</feature>
<feature type="binding site" evidence="18">
    <location>
        <position position="146"/>
    </location>
    <ligand>
        <name>Mg(2+)</name>
        <dbReference type="ChEBI" id="CHEBI:18420"/>
        <label>1</label>
        <note>catalytic</note>
    </ligand>
</feature>
<dbReference type="GeneID" id="106178578"/>
<feature type="binding site" evidence="18">
    <location>
        <position position="148"/>
    </location>
    <ligand>
        <name>Mg(2+)</name>
        <dbReference type="ChEBI" id="CHEBI:18420"/>
        <label>1</label>
        <note>catalytic</note>
    </ligand>
</feature>
<comment type="catalytic activity">
    <reaction evidence="12">
        <text>1D-myo-inositol 1,4-bisphosphate + H2O = 1D-myo-inositol 4-phosphate + phosphate</text>
        <dbReference type="Rhea" id="RHEA:15553"/>
        <dbReference type="ChEBI" id="CHEBI:15377"/>
        <dbReference type="ChEBI" id="CHEBI:43474"/>
        <dbReference type="ChEBI" id="CHEBI:58282"/>
        <dbReference type="ChEBI" id="CHEBI:58469"/>
        <dbReference type="EC" id="3.1.3.57"/>
    </reaction>
    <physiologicalReaction direction="left-to-right" evidence="12">
        <dbReference type="Rhea" id="RHEA:15554"/>
    </physiologicalReaction>
</comment>
<dbReference type="FunFam" id="3.30.540.10:FF:000023">
    <property type="entry name" value="Protein CBR-TAG-231"/>
    <property type="match status" value="1"/>
</dbReference>
<keyword evidence="4" id="KW-0452">Lithium</keyword>
<dbReference type="InterPro" id="IPR050725">
    <property type="entry name" value="CysQ/Inositol_MonoPase"/>
</dbReference>
<evidence type="ECO:0000256" key="10">
    <source>
        <dbReference type="ARBA" id="ARBA00044465"/>
    </source>
</evidence>